<evidence type="ECO:0000313" key="2">
    <source>
        <dbReference type="EMBL" id="CCH56108.1"/>
    </source>
</evidence>
<dbReference type="InterPro" id="IPR007492">
    <property type="entry name" value="LytTR_DNA-bd_dom"/>
</dbReference>
<dbReference type="SMART" id="SM00850">
    <property type="entry name" value="LytTR"/>
    <property type="match status" value="1"/>
</dbReference>
<sequence>MRYHRFIRPSLRDPYSHPFNYMKQQVSPKPLTTAHVEQLAQQFDMPDLTLPFWGYRKKMPMHRIVRLEGEGNYTLFHFVDGSQLMVSLTLKKMESRLSSKVFVRPHKKNIINLLYLQDIHPDRQQLTVSLVNGDRVEVSRRKASRFIKQVRGFQQELLALHEDAEPVPMLA</sequence>
<keyword evidence="3" id="KW-1185">Reference proteome</keyword>
<proteinExistence type="predicted"/>
<name>I2GQD0_9BACT</name>
<dbReference type="PANTHER" id="PTHR37299:SF1">
    <property type="entry name" value="STAGE 0 SPORULATION PROTEIN A HOMOLOG"/>
    <property type="match status" value="1"/>
</dbReference>
<reference evidence="2 3" key="1">
    <citation type="journal article" date="2012" name="J. Bacteriol.">
        <title>Genome Sequence of the Filamentous Bacterium Fibrisoma limi BUZ 3T.</title>
        <authorList>
            <person name="Filippini M."/>
            <person name="Qi W."/>
            <person name="Jaenicke S."/>
            <person name="Goesmann A."/>
            <person name="Smits T.H."/>
            <person name="Bagheri H.C."/>
        </authorList>
    </citation>
    <scope>NUCLEOTIDE SEQUENCE [LARGE SCALE GENOMIC DNA]</scope>
    <source>
        <strain evidence="3">BUZ 3T</strain>
    </source>
</reference>
<organism evidence="2 3">
    <name type="scientific">Fibrisoma limi BUZ 3</name>
    <dbReference type="NCBI Taxonomy" id="1185876"/>
    <lineage>
        <taxon>Bacteria</taxon>
        <taxon>Pseudomonadati</taxon>
        <taxon>Bacteroidota</taxon>
        <taxon>Cytophagia</taxon>
        <taxon>Cytophagales</taxon>
        <taxon>Spirosomataceae</taxon>
        <taxon>Fibrisoma</taxon>
    </lineage>
</organism>
<gene>
    <name evidence="2" type="ORF">BN8_05420</name>
</gene>
<comment type="caution">
    <text evidence="2">The sequence shown here is derived from an EMBL/GenBank/DDBJ whole genome shotgun (WGS) entry which is preliminary data.</text>
</comment>
<evidence type="ECO:0000259" key="1">
    <source>
        <dbReference type="PROSITE" id="PS50930"/>
    </source>
</evidence>
<dbReference type="GO" id="GO:0000156">
    <property type="term" value="F:phosphorelay response regulator activity"/>
    <property type="evidence" value="ECO:0007669"/>
    <property type="project" value="InterPro"/>
</dbReference>
<keyword evidence="2" id="KW-0238">DNA-binding</keyword>
<dbReference type="EMBL" id="CAIT01000009">
    <property type="protein sequence ID" value="CCH56108.1"/>
    <property type="molecule type" value="Genomic_DNA"/>
</dbReference>
<accession>I2GQD0</accession>
<dbReference type="PANTHER" id="PTHR37299">
    <property type="entry name" value="TRANSCRIPTIONAL REGULATOR-RELATED"/>
    <property type="match status" value="1"/>
</dbReference>
<dbReference type="Gene3D" id="2.40.50.1020">
    <property type="entry name" value="LytTr DNA-binding domain"/>
    <property type="match status" value="1"/>
</dbReference>
<dbReference type="AlphaFoldDB" id="I2GQD0"/>
<feature type="domain" description="HTH LytTR-type" evidence="1">
    <location>
        <begin position="58"/>
        <end position="143"/>
    </location>
</feature>
<dbReference type="GO" id="GO:0003677">
    <property type="term" value="F:DNA binding"/>
    <property type="evidence" value="ECO:0007669"/>
    <property type="project" value="UniProtKB-KW"/>
</dbReference>
<dbReference type="InterPro" id="IPR046947">
    <property type="entry name" value="LytR-like"/>
</dbReference>
<dbReference type="Pfam" id="PF04397">
    <property type="entry name" value="LytTR"/>
    <property type="match status" value="1"/>
</dbReference>
<protein>
    <submittedName>
        <fullName evidence="2">LytTr DNA-binding region</fullName>
    </submittedName>
</protein>
<evidence type="ECO:0000313" key="3">
    <source>
        <dbReference type="Proteomes" id="UP000009309"/>
    </source>
</evidence>
<dbReference type="PROSITE" id="PS50930">
    <property type="entry name" value="HTH_LYTTR"/>
    <property type="match status" value="1"/>
</dbReference>
<dbReference type="STRING" id="1185876.BN8_05420"/>
<dbReference type="eggNOG" id="COG3279">
    <property type="taxonomic scope" value="Bacteria"/>
</dbReference>
<dbReference type="Proteomes" id="UP000009309">
    <property type="component" value="Unassembled WGS sequence"/>
</dbReference>